<accession>A0ABZ1HR24</accession>
<evidence type="ECO:0000313" key="7">
    <source>
        <dbReference type="Proteomes" id="UP001340816"/>
    </source>
</evidence>
<dbReference type="SUPFAM" id="SSF53850">
    <property type="entry name" value="Periplasmic binding protein-like II"/>
    <property type="match status" value="1"/>
</dbReference>
<evidence type="ECO:0000256" key="4">
    <source>
        <dbReference type="ARBA" id="ARBA00023163"/>
    </source>
</evidence>
<dbReference type="PANTHER" id="PTHR30346">
    <property type="entry name" value="TRANSCRIPTIONAL DUAL REGULATOR HCAR-RELATED"/>
    <property type="match status" value="1"/>
</dbReference>
<protein>
    <submittedName>
        <fullName evidence="6">LysR family transcriptional regulator</fullName>
    </submittedName>
</protein>
<evidence type="ECO:0000256" key="3">
    <source>
        <dbReference type="ARBA" id="ARBA00023125"/>
    </source>
</evidence>
<evidence type="ECO:0000313" key="6">
    <source>
        <dbReference type="EMBL" id="WSD19688.1"/>
    </source>
</evidence>
<keyword evidence="2" id="KW-0805">Transcription regulation</keyword>
<evidence type="ECO:0000259" key="5">
    <source>
        <dbReference type="PROSITE" id="PS50931"/>
    </source>
</evidence>
<dbReference type="Gene3D" id="3.40.190.290">
    <property type="match status" value="1"/>
</dbReference>
<name>A0ABZ1HR24_STRPH</name>
<dbReference type="InterPro" id="IPR005119">
    <property type="entry name" value="LysR_subst-bd"/>
</dbReference>
<keyword evidence="3" id="KW-0238">DNA-binding</keyword>
<dbReference type="PRINTS" id="PR00039">
    <property type="entry name" value="HTHLYSR"/>
</dbReference>
<dbReference type="PANTHER" id="PTHR30346:SF28">
    <property type="entry name" value="HTH-TYPE TRANSCRIPTIONAL REGULATOR CYNR"/>
    <property type="match status" value="1"/>
</dbReference>
<dbReference type="RefSeq" id="WP_326761624.1">
    <property type="nucleotide sequence ID" value="NZ_CP109135.1"/>
</dbReference>
<dbReference type="Proteomes" id="UP001340816">
    <property type="component" value="Chromosome"/>
</dbReference>
<organism evidence="6 7">
    <name type="scientific">Streptomyces phaeochromogenes</name>
    <dbReference type="NCBI Taxonomy" id="1923"/>
    <lineage>
        <taxon>Bacteria</taxon>
        <taxon>Bacillati</taxon>
        <taxon>Actinomycetota</taxon>
        <taxon>Actinomycetes</taxon>
        <taxon>Kitasatosporales</taxon>
        <taxon>Streptomycetaceae</taxon>
        <taxon>Streptomyces</taxon>
        <taxon>Streptomyces phaeochromogenes group</taxon>
    </lineage>
</organism>
<keyword evidence="4" id="KW-0804">Transcription</keyword>
<evidence type="ECO:0000256" key="2">
    <source>
        <dbReference type="ARBA" id="ARBA00023015"/>
    </source>
</evidence>
<comment type="similarity">
    <text evidence="1">Belongs to the LysR transcriptional regulatory family.</text>
</comment>
<evidence type="ECO:0000256" key="1">
    <source>
        <dbReference type="ARBA" id="ARBA00009437"/>
    </source>
</evidence>
<sequence length="314" mass="33673">MITIRQMEIFAEVVRYGSLRRTAEVLGISQVAVSEHVRALEKALDTALFTRRAGAAVMLTDAGEEANRRIAGILAGVWSLADGLTGRQSMKIAVPPFVLFRLEKRLEAFQAAHPEVEVVMDTADRTLDEVRDAVDAGDLDVGYAFCASGVTGAVGERVGREPLAIVVGPTHPLAGRSRVTVPELRRFPAIHLTRGRSLRTLVDWALASVGLGDTDVEIESDEFGLLLSTVHRGRGFLCMFAPQQDVSGTEGVRHPADPMTYGLVRLALDVPVPSLDVRRLYAPAGRRHTALRGLLDALDAPDLPGAAGCPAVSA</sequence>
<dbReference type="EMBL" id="CP109135">
    <property type="protein sequence ID" value="WSD19688.1"/>
    <property type="molecule type" value="Genomic_DNA"/>
</dbReference>
<dbReference type="Pfam" id="PF03466">
    <property type="entry name" value="LysR_substrate"/>
    <property type="match status" value="1"/>
</dbReference>
<proteinExistence type="inferred from homology"/>
<dbReference type="Pfam" id="PF00126">
    <property type="entry name" value="HTH_1"/>
    <property type="match status" value="1"/>
</dbReference>
<dbReference type="SUPFAM" id="SSF46785">
    <property type="entry name" value="Winged helix' DNA-binding domain"/>
    <property type="match status" value="1"/>
</dbReference>
<dbReference type="InterPro" id="IPR036388">
    <property type="entry name" value="WH-like_DNA-bd_sf"/>
</dbReference>
<dbReference type="CDD" id="cd05466">
    <property type="entry name" value="PBP2_LTTR_substrate"/>
    <property type="match status" value="1"/>
</dbReference>
<gene>
    <name evidence="6" type="ORF">OHB35_44255</name>
</gene>
<feature type="domain" description="HTH lysR-type" evidence="5">
    <location>
        <begin position="2"/>
        <end position="60"/>
    </location>
</feature>
<keyword evidence="7" id="KW-1185">Reference proteome</keyword>
<dbReference type="InterPro" id="IPR000847">
    <property type="entry name" value="LysR_HTH_N"/>
</dbReference>
<reference evidence="6 7" key="1">
    <citation type="submission" date="2022-10" db="EMBL/GenBank/DDBJ databases">
        <title>The complete genomes of actinobacterial strains from the NBC collection.</title>
        <authorList>
            <person name="Joergensen T.S."/>
            <person name="Alvarez Arevalo M."/>
            <person name="Sterndorff E.B."/>
            <person name="Faurdal D."/>
            <person name="Vuksanovic O."/>
            <person name="Mourched A.-S."/>
            <person name="Charusanti P."/>
            <person name="Shaw S."/>
            <person name="Blin K."/>
            <person name="Weber T."/>
        </authorList>
    </citation>
    <scope>NUCLEOTIDE SEQUENCE [LARGE SCALE GENOMIC DNA]</scope>
    <source>
        <strain evidence="6 7">NBC 01752</strain>
    </source>
</reference>
<dbReference type="PROSITE" id="PS50931">
    <property type="entry name" value="HTH_LYSR"/>
    <property type="match status" value="1"/>
</dbReference>
<dbReference type="Gene3D" id="1.10.10.10">
    <property type="entry name" value="Winged helix-like DNA-binding domain superfamily/Winged helix DNA-binding domain"/>
    <property type="match status" value="1"/>
</dbReference>
<dbReference type="InterPro" id="IPR036390">
    <property type="entry name" value="WH_DNA-bd_sf"/>
</dbReference>